<dbReference type="Proteomes" id="UP000001064">
    <property type="component" value="Unassembled WGS sequence"/>
</dbReference>
<dbReference type="InterPro" id="IPR001466">
    <property type="entry name" value="Beta-lactam-related"/>
</dbReference>
<dbReference type="eggNOG" id="ENOG502RSU8">
    <property type="taxonomic scope" value="Eukaryota"/>
</dbReference>
<dbReference type="InParanoid" id="F1A4X7"/>
<keyword evidence="2" id="KW-0479">Metal-binding</keyword>
<gene>
    <name evidence="9" type="ORF">DICPUDRAFT_159759</name>
</gene>
<dbReference type="CDD" id="cd14840">
    <property type="entry name" value="D-Ala-D-Ala_dipeptidase_Aad"/>
    <property type="match status" value="1"/>
</dbReference>
<dbReference type="GO" id="GO:0006508">
    <property type="term" value="P:proteolysis"/>
    <property type="evidence" value="ECO:0007669"/>
    <property type="project" value="UniProtKB-KW"/>
</dbReference>
<dbReference type="InterPro" id="IPR012338">
    <property type="entry name" value="Beta-lactam/transpept-like"/>
</dbReference>
<dbReference type="VEuPathDB" id="AmoebaDB:DICPUDRAFT_159759"/>
<evidence type="ECO:0000256" key="2">
    <source>
        <dbReference type="ARBA" id="ARBA00022723"/>
    </source>
</evidence>
<feature type="domain" description="Beta-lactamase-related" evidence="8">
    <location>
        <begin position="17"/>
        <end position="355"/>
    </location>
</feature>
<reference evidence="10" key="1">
    <citation type="journal article" date="2011" name="Genome Biol.">
        <title>Comparative genomics of the social amoebae Dictyostelium discoideum and Dictyostelium purpureum.</title>
        <authorList>
            <consortium name="US DOE Joint Genome Institute (JGI-PGF)"/>
            <person name="Sucgang R."/>
            <person name="Kuo A."/>
            <person name="Tian X."/>
            <person name="Salerno W."/>
            <person name="Parikh A."/>
            <person name="Feasley C.L."/>
            <person name="Dalin E."/>
            <person name="Tu H."/>
            <person name="Huang E."/>
            <person name="Barry K."/>
            <person name="Lindquist E."/>
            <person name="Shapiro H."/>
            <person name="Bruce D."/>
            <person name="Schmutz J."/>
            <person name="Salamov A."/>
            <person name="Fey P."/>
            <person name="Gaudet P."/>
            <person name="Anjard C."/>
            <person name="Babu M.M."/>
            <person name="Basu S."/>
            <person name="Bushmanova Y."/>
            <person name="van der Wel H."/>
            <person name="Katoh-Kurasawa M."/>
            <person name="Dinh C."/>
            <person name="Coutinho P.M."/>
            <person name="Saito T."/>
            <person name="Elias M."/>
            <person name="Schaap P."/>
            <person name="Kay R.R."/>
            <person name="Henrissat B."/>
            <person name="Eichinger L."/>
            <person name="Rivero F."/>
            <person name="Putnam N.H."/>
            <person name="West C.M."/>
            <person name="Loomis W.F."/>
            <person name="Chisholm R.L."/>
            <person name="Shaulsky G."/>
            <person name="Strassmann J.E."/>
            <person name="Queller D.C."/>
            <person name="Kuspa A."/>
            <person name="Grigoriev I.V."/>
        </authorList>
    </citation>
    <scope>NUCLEOTIDE SEQUENCE [LARGE SCALE GENOMIC DNA]</scope>
    <source>
        <strain evidence="10">QSDP1</strain>
    </source>
</reference>
<accession>F1A4X7</accession>
<dbReference type="GO" id="GO:0071555">
    <property type="term" value="P:cell wall organization"/>
    <property type="evidence" value="ECO:0007669"/>
    <property type="project" value="UniProtKB-KW"/>
</dbReference>
<dbReference type="GO" id="GO:0008237">
    <property type="term" value="F:metallopeptidase activity"/>
    <property type="evidence" value="ECO:0007669"/>
    <property type="project" value="UniProtKB-KW"/>
</dbReference>
<dbReference type="PANTHER" id="PTHR22935">
    <property type="entry name" value="PENICILLIN-BINDING PROTEIN"/>
    <property type="match status" value="1"/>
</dbReference>
<sequence>MNHSIIKDIDEFINYQINDKSIPCISVTIVDKNNSLFKKVYNHKDIKTPIPTLDKSLFRVASVSKLFTYVGLLKLVDKNLISLDDPITKYIPNFSSKNPHFQYDDQDDEDHYKKITIFNLIRHTSGLIREPIEGNYFNETQCDLIKLVETMDKSNLITKPSKEYKYSNAAVAIAGYIIQVVCGITFEDYIEKEILVPLGMTSSSFKNINSETKVTDENKLHTAVGHMWRYWDETTNDLSVYTEAPLTHFGMNPACGLRTTINDIEKFLQFFLNQGEPLLKKSTFMQFISGQPLDKPIIVEDPFDYNPTYSHGIGIELNEMFNYLLARHGGAINGFASDFRVLPELGLGVFTVSTLDLCNSISQQVSEYLILQVAPKYLQSSHIPIKKYGKDSIEEKIKTRRNFLKNTMSAVDINDSLYDNIKGYWYLESNDEKDDYNDSNYMEILKSYNGTVYCKFSIQAKLRMLNSIDSDGKEITQIITSDRTSCNQILLSIPKDYNFKDYDSNPLKIFNFLVRDTFQAQHDLKYSKYEPLPTREEISIPPPEEPFKELCGMYLAKDHMALIFEDNGCLNINIEWIFISKMSFHSAQQSGSFSICKFLLSPKSIYNNEMVTIIMKDGTPTHLELSGIPFNYKMISTNQHQQGVYPIEKCKQVLEESLSIPFPFDSEVHKNHNLVDLSTISNTIKFDIKYASTDNFVGIKLYPEAKAFLNREAAESLLKAHNWLVDNWNVGIIVFDSYRPWNVTWAFSNSVAPEFRGLYVANPARGSVHNRGGALDISLYDLSNGKTIEMPGNFDEFSIRSHRSYIGGTSRQRWFKKLLTIALMNNNFKPYEFEWWHFDFKKQLPVLNLKFNEIK</sequence>
<dbReference type="OrthoDB" id="428260at2759"/>
<keyword evidence="4" id="KW-0862">Zinc</keyword>
<dbReference type="Pfam" id="PF00144">
    <property type="entry name" value="Beta-lactamase"/>
    <property type="match status" value="1"/>
</dbReference>
<name>F1A4X7_DICPU</name>
<dbReference type="SUPFAM" id="SSF56601">
    <property type="entry name" value="beta-lactamase/transpeptidase-like"/>
    <property type="match status" value="1"/>
</dbReference>
<dbReference type="GO" id="GO:0046872">
    <property type="term" value="F:metal ion binding"/>
    <property type="evidence" value="ECO:0007669"/>
    <property type="project" value="UniProtKB-KW"/>
</dbReference>
<evidence type="ECO:0000313" key="10">
    <source>
        <dbReference type="Proteomes" id="UP000001064"/>
    </source>
</evidence>
<evidence type="ECO:0000256" key="3">
    <source>
        <dbReference type="ARBA" id="ARBA00022801"/>
    </source>
</evidence>
<dbReference type="HAMAP" id="MF_01924">
    <property type="entry name" value="A_A_dipeptidase"/>
    <property type="match status" value="1"/>
</dbReference>
<keyword evidence="7" id="KW-0961">Cell wall biogenesis/degradation</keyword>
<dbReference type="InterPro" id="IPR000755">
    <property type="entry name" value="A_A_dipeptidase"/>
</dbReference>
<keyword evidence="6" id="KW-0482">Metalloprotease</keyword>
<evidence type="ECO:0000256" key="1">
    <source>
        <dbReference type="ARBA" id="ARBA00022670"/>
    </source>
</evidence>
<dbReference type="InterPro" id="IPR009045">
    <property type="entry name" value="Zn_M74/Hedgehog-like"/>
</dbReference>
<evidence type="ECO:0000256" key="7">
    <source>
        <dbReference type="ARBA" id="ARBA00023316"/>
    </source>
</evidence>
<keyword evidence="1" id="KW-0645">Protease</keyword>
<dbReference type="STRING" id="5786.F1A4X7"/>
<evidence type="ECO:0000256" key="4">
    <source>
        <dbReference type="ARBA" id="ARBA00022833"/>
    </source>
</evidence>
<dbReference type="KEGG" id="dpp:DICPUDRAFT_159759"/>
<proteinExistence type="inferred from homology"/>
<dbReference type="PANTHER" id="PTHR22935:SF98">
    <property type="entry name" value="BETA-LACTAMASE FAMILY PROTEIN"/>
    <property type="match status" value="1"/>
</dbReference>
<dbReference type="GeneID" id="10507254"/>
<keyword evidence="3" id="KW-0378">Hydrolase</keyword>
<organism evidence="9 10">
    <name type="scientific">Dictyostelium purpureum</name>
    <name type="common">Slime mold</name>
    <dbReference type="NCBI Taxonomy" id="5786"/>
    <lineage>
        <taxon>Eukaryota</taxon>
        <taxon>Amoebozoa</taxon>
        <taxon>Evosea</taxon>
        <taxon>Eumycetozoa</taxon>
        <taxon>Dictyostelia</taxon>
        <taxon>Dictyosteliales</taxon>
        <taxon>Dictyosteliaceae</taxon>
        <taxon>Dictyostelium</taxon>
    </lineage>
</organism>
<keyword evidence="10" id="KW-1185">Reference proteome</keyword>
<dbReference type="EMBL" id="GL871551">
    <property type="protein sequence ID" value="EGC28754.1"/>
    <property type="molecule type" value="Genomic_DNA"/>
</dbReference>
<protein>
    <recommendedName>
        <fullName evidence="8">Beta-lactamase-related domain-containing protein</fullName>
    </recommendedName>
</protein>
<dbReference type="Gene3D" id="3.40.710.10">
    <property type="entry name" value="DD-peptidase/beta-lactamase superfamily"/>
    <property type="match status" value="1"/>
</dbReference>
<evidence type="ECO:0000259" key="8">
    <source>
        <dbReference type="Pfam" id="PF00144"/>
    </source>
</evidence>
<dbReference type="RefSeq" id="XP_003294722.1">
    <property type="nucleotide sequence ID" value="XM_003294674.1"/>
</dbReference>
<dbReference type="GO" id="GO:0016805">
    <property type="term" value="F:dipeptidase activity"/>
    <property type="evidence" value="ECO:0007669"/>
    <property type="project" value="UniProtKB-KW"/>
</dbReference>
<keyword evidence="5" id="KW-0224">Dipeptidase</keyword>
<dbReference type="InterPro" id="IPR051478">
    <property type="entry name" value="Beta-lactamase-like_AB/R"/>
</dbReference>
<dbReference type="SUPFAM" id="SSF55166">
    <property type="entry name" value="Hedgehog/DD-peptidase"/>
    <property type="match status" value="1"/>
</dbReference>
<dbReference type="Gene3D" id="3.30.1380.10">
    <property type="match status" value="1"/>
</dbReference>
<evidence type="ECO:0000256" key="5">
    <source>
        <dbReference type="ARBA" id="ARBA00022997"/>
    </source>
</evidence>
<dbReference type="Pfam" id="PF01427">
    <property type="entry name" value="Peptidase_M15"/>
    <property type="match status" value="1"/>
</dbReference>
<dbReference type="AlphaFoldDB" id="F1A4X7"/>
<dbReference type="OMA" id="WRYWDET"/>
<evidence type="ECO:0000313" key="9">
    <source>
        <dbReference type="EMBL" id="EGC28754.1"/>
    </source>
</evidence>
<evidence type="ECO:0000256" key="6">
    <source>
        <dbReference type="ARBA" id="ARBA00023049"/>
    </source>
</evidence>